<evidence type="ECO:0000313" key="2">
    <source>
        <dbReference type="Proteomes" id="UP000199028"/>
    </source>
</evidence>
<protein>
    <submittedName>
        <fullName evidence="1">Uncharacterized protein</fullName>
    </submittedName>
</protein>
<dbReference type="EMBL" id="FOFT01000019">
    <property type="protein sequence ID" value="SES50185.1"/>
    <property type="molecule type" value="Genomic_DNA"/>
</dbReference>
<keyword evidence="2" id="KW-1185">Reference proteome</keyword>
<organism evidence="1 2">
    <name type="scientific">Lentzea flaviverrucosa</name>
    <dbReference type="NCBI Taxonomy" id="200379"/>
    <lineage>
        <taxon>Bacteria</taxon>
        <taxon>Bacillati</taxon>
        <taxon>Actinomycetota</taxon>
        <taxon>Actinomycetes</taxon>
        <taxon>Pseudonocardiales</taxon>
        <taxon>Pseudonocardiaceae</taxon>
        <taxon>Lentzea</taxon>
    </lineage>
</organism>
<evidence type="ECO:0000313" key="1">
    <source>
        <dbReference type="EMBL" id="SES50185.1"/>
    </source>
</evidence>
<accession>A0A1H9XVH4</accession>
<gene>
    <name evidence="1" type="ORF">SAMN05216195_11942</name>
</gene>
<proteinExistence type="predicted"/>
<reference evidence="2" key="1">
    <citation type="submission" date="2016-10" db="EMBL/GenBank/DDBJ databases">
        <authorList>
            <person name="Varghese N."/>
            <person name="Submissions S."/>
        </authorList>
    </citation>
    <scope>NUCLEOTIDE SEQUENCE [LARGE SCALE GENOMIC DNA]</scope>
    <source>
        <strain evidence="2">CGMCC 4.578</strain>
    </source>
</reference>
<name>A0A1H9XVH4_9PSEU</name>
<dbReference type="RefSeq" id="WP_090072363.1">
    <property type="nucleotide sequence ID" value="NZ_FOFT01000019.1"/>
</dbReference>
<sequence>MARTGLTYSEALAAEIECPQASPGQAAFEAQLLRKIGNGLRPYESGSAAQIAFGVRDVVVGRNKLVIVLASRRALVAFASAVVPVLNPDRTDLEGIPGLRVEYSDVGVELRLRLRHRPGRIVLDGVGAAQWIDALEHTYDRSLLASSAHLGDERSLHPIEDRVLRSSLFVKPPRHVARRFSLLSAILRRPNVFRFGSWMRFTDLWFDLSSTSDITVEWSGDLSSFDVASRLVDPRNGLPLRWHPEMPCLCEPCIDRRYAVALLHVDDPRARIWLTRSDLYDDEFPRGKPRRCMHLS</sequence>
<dbReference type="AlphaFoldDB" id="A0A1H9XVH4"/>
<dbReference type="Proteomes" id="UP000199028">
    <property type="component" value="Unassembled WGS sequence"/>
</dbReference>